<dbReference type="PANTHER" id="PTHR43115:SF4">
    <property type="entry name" value="DEHYDROGENASE_REDUCTASE SDR FAMILY MEMBER 11"/>
    <property type="match status" value="1"/>
</dbReference>
<evidence type="ECO:0008006" key="6">
    <source>
        <dbReference type="Google" id="ProtNLM"/>
    </source>
</evidence>
<dbReference type="EMBL" id="JADBJN010000003">
    <property type="protein sequence ID" value="KAG5671255.1"/>
    <property type="molecule type" value="Genomic_DNA"/>
</dbReference>
<dbReference type="FunFam" id="3.40.50.720:FF:000047">
    <property type="entry name" value="NADP-dependent L-serine/L-allo-threonine dehydrogenase"/>
    <property type="match status" value="1"/>
</dbReference>
<dbReference type="Gene3D" id="3.40.50.720">
    <property type="entry name" value="NAD(P)-binding Rossmann-like Domain"/>
    <property type="match status" value="1"/>
</dbReference>
<dbReference type="GO" id="GO:0016616">
    <property type="term" value="F:oxidoreductase activity, acting on the CH-OH group of donors, NAD or NADP as acceptor"/>
    <property type="evidence" value="ECO:0007669"/>
    <property type="project" value="UniProtKB-ARBA"/>
</dbReference>
<dbReference type="InterPro" id="IPR036291">
    <property type="entry name" value="NAD(P)-bd_dom_sf"/>
</dbReference>
<keyword evidence="2" id="KW-0560">Oxidoreductase</keyword>
<name>A0A9J6BNI2_POLVA</name>
<dbReference type="PRINTS" id="PR00081">
    <property type="entry name" value="GDHRDH"/>
</dbReference>
<evidence type="ECO:0000256" key="2">
    <source>
        <dbReference type="ARBA" id="ARBA00023002"/>
    </source>
</evidence>
<dbReference type="PRINTS" id="PR00080">
    <property type="entry name" value="SDRFAMILY"/>
</dbReference>
<comment type="caution">
    <text evidence="4">The sequence shown here is derived from an EMBL/GenBank/DDBJ whole genome shotgun (WGS) entry which is preliminary data.</text>
</comment>
<dbReference type="SUPFAM" id="SSF51735">
    <property type="entry name" value="NAD(P)-binding Rossmann-fold domains"/>
    <property type="match status" value="1"/>
</dbReference>
<evidence type="ECO:0000256" key="3">
    <source>
        <dbReference type="RuleBase" id="RU000363"/>
    </source>
</evidence>
<keyword evidence="5" id="KW-1185">Reference proteome</keyword>
<evidence type="ECO:0000313" key="5">
    <source>
        <dbReference type="Proteomes" id="UP001107558"/>
    </source>
</evidence>
<evidence type="ECO:0000256" key="1">
    <source>
        <dbReference type="ARBA" id="ARBA00006484"/>
    </source>
</evidence>
<organism evidence="4 5">
    <name type="scientific">Polypedilum vanderplanki</name>
    <name type="common">Sleeping chironomid midge</name>
    <dbReference type="NCBI Taxonomy" id="319348"/>
    <lineage>
        <taxon>Eukaryota</taxon>
        <taxon>Metazoa</taxon>
        <taxon>Ecdysozoa</taxon>
        <taxon>Arthropoda</taxon>
        <taxon>Hexapoda</taxon>
        <taxon>Insecta</taxon>
        <taxon>Pterygota</taxon>
        <taxon>Neoptera</taxon>
        <taxon>Endopterygota</taxon>
        <taxon>Diptera</taxon>
        <taxon>Nematocera</taxon>
        <taxon>Chironomoidea</taxon>
        <taxon>Chironomidae</taxon>
        <taxon>Chironominae</taxon>
        <taxon>Polypedilum</taxon>
        <taxon>Polypedilum</taxon>
    </lineage>
</organism>
<evidence type="ECO:0000313" key="4">
    <source>
        <dbReference type="EMBL" id="KAG5671255.1"/>
    </source>
</evidence>
<proteinExistence type="inferred from homology"/>
<reference evidence="4" key="1">
    <citation type="submission" date="2021-03" db="EMBL/GenBank/DDBJ databases">
        <title>Chromosome level genome of the anhydrobiotic midge Polypedilum vanderplanki.</title>
        <authorList>
            <person name="Yoshida Y."/>
            <person name="Kikawada T."/>
            <person name="Gusev O."/>
        </authorList>
    </citation>
    <scope>NUCLEOTIDE SEQUENCE</scope>
    <source>
        <strain evidence="4">NIAS01</strain>
        <tissue evidence="4">Whole body or cell culture</tissue>
    </source>
</reference>
<dbReference type="OrthoDB" id="7774471at2759"/>
<dbReference type="Pfam" id="PF00106">
    <property type="entry name" value="adh_short"/>
    <property type="match status" value="1"/>
</dbReference>
<protein>
    <recommendedName>
        <fullName evidence="6">Dehydrogenase/reductase SDR family member 11</fullName>
    </recommendedName>
</protein>
<gene>
    <name evidence="4" type="ORF">PVAND_001463</name>
</gene>
<sequence length="254" mass="27892">MDKWRGKIAVVSGASSGIGAAIIKDLAKHGVTVIGLARRSEKVEEISAASSHLDGKIFAKKCDISDQKSLKETFEWIEEKFSFIHILINNAGVLHKLSVLDTSDDATDKINSVINTNFTAVVHCTREGIRLMRKSEDFSIVININSIAGHSVYSGLHISNVYSPTKHALTAFSEILRQELVVSGSEKIRVSNLSPGVVRTEIMVRGKAFKSDEDYNDVPHINSEDISNGVLYLLSTPYNVNVTQLTIKPVGERK</sequence>
<comment type="similarity">
    <text evidence="1 3">Belongs to the short-chain dehydrogenases/reductases (SDR) family.</text>
</comment>
<accession>A0A9J6BNI2</accession>
<dbReference type="InterPro" id="IPR002347">
    <property type="entry name" value="SDR_fam"/>
</dbReference>
<dbReference type="PANTHER" id="PTHR43115">
    <property type="entry name" value="DEHYDROGENASE/REDUCTASE SDR FAMILY MEMBER 11"/>
    <property type="match status" value="1"/>
</dbReference>
<dbReference type="Proteomes" id="UP001107558">
    <property type="component" value="Chromosome 3"/>
</dbReference>
<dbReference type="AlphaFoldDB" id="A0A9J6BNI2"/>